<proteinExistence type="predicted"/>
<feature type="transmembrane region" description="Helical" evidence="1">
    <location>
        <begin position="200"/>
        <end position="221"/>
    </location>
</feature>
<name>A0A9E2NWU3_9FUSO</name>
<organism evidence="2 3">
    <name type="scientific">Candidatus Fusobacterium pullicola</name>
    <dbReference type="NCBI Taxonomy" id="2838601"/>
    <lineage>
        <taxon>Bacteria</taxon>
        <taxon>Fusobacteriati</taxon>
        <taxon>Fusobacteriota</taxon>
        <taxon>Fusobacteriia</taxon>
        <taxon>Fusobacteriales</taxon>
        <taxon>Fusobacteriaceae</taxon>
        <taxon>Fusobacterium</taxon>
    </lineage>
</organism>
<keyword evidence="1" id="KW-0472">Membrane</keyword>
<reference evidence="2" key="2">
    <citation type="submission" date="2021-04" db="EMBL/GenBank/DDBJ databases">
        <authorList>
            <person name="Gilroy R."/>
        </authorList>
    </citation>
    <scope>NUCLEOTIDE SEQUENCE</scope>
    <source>
        <strain evidence="2">A6-441</strain>
    </source>
</reference>
<gene>
    <name evidence="2" type="ORF">IAA47_03090</name>
</gene>
<dbReference type="Proteomes" id="UP000724657">
    <property type="component" value="Unassembled WGS sequence"/>
</dbReference>
<accession>A0A9E2NWU3</accession>
<sequence length="267" mass="31309">MFLISSTLSVVLLFIISLLMPVMSFTLPIYKIKKMKRFTSKEKIIVNIVAMLLIALINPWLLLFYIGFFVVIEGLYKYFIYKGDKVKKFDRIIIISLLVTVIMGGLLFLLKDDINNNMGLLMEIYEKNFQISRSESLEIFNMIKDSSIYYIFIYSILTVFMMYVSLDIKDYSKWKISFEWLLLYVIGYFIIHLFKIDNFYINNIFDIGECIFVFFGIKTLYSMFSKKIKYKGLSNMLAVTVALLFPYGTFLIGVLGGFKIDKNKLEK</sequence>
<feature type="transmembrane region" description="Helical" evidence="1">
    <location>
        <begin position="92"/>
        <end position="110"/>
    </location>
</feature>
<dbReference type="AlphaFoldDB" id="A0A9E2NWU3"/>
<keyword evidence="1" id="KW-1133">Transmembrane helix</keyword>
<evidence type="ECO:0008006" key="4">
    <source>
        <dbReference type="Google" id="ProtNLM"/>
    </source>
</evidence>
<evidence type="ECO:0000256" key="1">
    <source>
        <dbReference type="SAM" id="Phobius"/>
    </source>
</evidence>
<feature type="transmembrane region" description="Helical" evidence="1">
    <location>
        <begin position="178"/>
        <end position="194"/>
    </location>
</feature>
<keyword evidence="1" id="KW-0812">Transmembrane</keyword>
<dbReference type="EMBL" id="JAHLFN010000025">
    <property type="protein sequence ID" value="MBU3841960.1"/>
    <property type="molecule type" value="Genomic_DNA"/>
</dbReference>
<evidence type="ECO:0000313" key="3">
    <source>
        <dbReference type="Proteomes" id="UP000724657"/>
    </source>
</evidence>
<feature type="transmembrane region" description="Helical" evidence="1">
    <location>
        <begin position="48"/>
        <end position="72"/>
    </location>
</feature>
<comment type="caution">
    <text evidence="2">The sequence shown here is derived from an EMBL/GenBank/DDBJ whole genome shotgun (WGS) entry which is preliminary data.</text>
</comment>
<reference evidence="2" key="1">
    <citation type="journal article" date="2021" name="PeerJ">
        <title>Extensive microbial diversity within the chicken gut microbiome revealed by metagenomics and culture.</title>
        <authorList>
            <person name="Gilroy R."/>
            <person name="Ravi A."/>
            <person name="Getino M."/>
            <person name="Pursley I."/>
            <person name="Horton D.L."/>
            <person name="Alikhan N.F."/>
            <person name="Baker D."/>
            <person name="Gharbi K."/>
            <person name="Hall N."/>
            <person name="Watson M."/>
            <person name="Adriaenssens E.M."/>
            <person name="Foster-Nyarko E."/>
            <person name="Jarju S."/>
            <person name="Secka A."/>
            <person name="Antonio M."/>
            <person name="Oren A."/>
            <person name="Chaudhuri R.R."/>
            <person name="La Ragione R."/>
            <person name="Hildebrand F."/>
            <person name="Pallen M.J."/>
        </authorList>
    </citation>
    <scope>NUCLEOTIDE SEQUENCE</scope>
    <source>
        <strain evidence="2">A6-441</strain>
    </source>
</reference>
<feature type="transmembrane region" description="Helical" evidence="1">
    <location>
        <begin position="233"/>
        <end position="258"/>
    </location>
</feature>
<feature type="transmembrane region" description="Helical" evidence="1">
    <location>
        <begin position="147"/>
        <end position="166"/>
    </location>
</feature>
<evidence type="ECO:0000313" key="2">
    <source>
        <dbReference type="EMBL" id="MBU3841960.1"/>
    </source>
</evidence>
<protein>
    <recommendedName>
        <fullName evidence="4">DUF2232 domain-containing protein</fullName>
    </recommendedName>
</protein>